<evidence type="ECO:0000313" key="3">
    <source>
        <dbReference type="Proteomes" id="UP000317650"/>
    </source>
</evidence>
<feature type="compositionally biased region" description="Low complexity" evidence="1">
    <location>
        <begin position="298"/>
        <end position="311"/>
    </location>
</feature>
<organism evidence="2 3">
    <name type="scientific">Musa balbisiana</name>
    <name type="common">Banana</name>
    <dbReference type="NCBI Taxonomy" id="52838"/>
    <lineage>
        <taxon>Eukaryota</taxon>
        <taxon>Viridiplantae</taxon>
        <taxon>Streptophyta</taxon>
        <taxon>Embryophyta</taxon>
        <taxon>Tracheophyta</taxon>
        <taxon>Spermatophyta</taxon>
        <taxon>Magnoliopsida</taxon>
        <taxon>Liliopsida</taxon>
        <taxon>Zingiberales</taxon>
        <taxon>Musaceae</taxon>
        <taxon>Musa</taxon>
    </lineage>
</organism>
<dbReference type="SUPFAM" id="SSF52540">
    <property type="entry name" value="P-loop containing nucleoside triphosphate hydrolases"/>
    <property type="match status" value="1"/>
</dbReference>
<keyword evidence="3" id="KW-1185">Reference proteome</keyword>
<dbReference type="GO" id="GO:0006261">
    <property type="term" value="P:DNA-templated DNA replication"/>
    <property type="evidence" value="ECO:0007669"/>
    <property type="project" value="TreeGrafter"/>
</dbReference>
<dbReference type="Pfam" id="PF22534">
    <property type="entry name" value="RFC_C"/>
    <property type="match status" value="1"/>
</dbReference>
<feature type="compositionally biased region" description="Low complexity" evidence="1">
    <location>
        <begin position="244"/>
        <end position="253"/>
    </location>
</feature>
<comment type="caution">
    <text evidence="2">The sequence shown here is derived from an EMBL/GenBank/DDBJ whole genome shotgun (WGS) entry which is preliminary data.</text>
</comment>
<protein>
    <recommendedName>
        <fullName evidence="4">Replication factor C C-terminal domain-containing protein</fullName>
    </recommendedName>
</protein>
<feature type="compositionally biased region" description="Low complexity" evidence="1">
    <location>
        <begin position="371"/>
        <end position="381"/>
    </location>
</feature>
<dbReference type="GO" id="GO:0006281">
    <property type="term" value="P:DNA repair"/>
    <property type="evidence" value="ECO:0007669"/>
    <property type="project" value="TreeGrafter"/>
</dbReference>
<proteinExistence type="predicted"/>
<dbReference type="AlphaFoldDB" id="A0A4S8K430"/>
<dbReference type="InterPro" id="IPR008921">
    <property type="entry name" value="DNA_pol3_clamp-load_cplx_C"/>
</dbReference>
<dbReference type="GO" id="GO:0005634">
    <property type="term" value="C:nucleus"/>
    <property type="evidence" value="ECO:0007669"/>
    <property type="project" value="TreeGrafter"/>
</dbReference>
<feature type="region of interest" description="Disordered" evidence="1">
    <location>
        <begin position="183"/>
        <end position="273"/>
    </location>
</feature>
<dbReference type="FunFam" id="1.10.8.60:FF:000030">
    <property type="entry name" value="replication factor C subunit 3"/>
    <property type="match status" value="1"/>
</dbReference>
<dbReference type="InterPro" id="IPR050238">
    <property type="entry name" value="DNA_Rep/Repair_Clamp_Loader"/>
</dbReference>
<dbReference type="GO" id="GO:0005663">
    <property type="term" value="C:DNA replication factor C complex"/>
    <property type="evidence" value="ECO:0007669"/>
    <property type="project" value="TreeGrafter"/>
</dbReference>
<evidence type="ECO:0000256" key="1">
    <source>
        <dbReference type="SAM" id="MobiDB-lite"/>
    </source>
</evidence>
<dbReference type="Pfam" id="PF21960">
    <property type="entry name" value="RCF1-5-like_lid"/>
    <property type="match status" value="1"/>
</dbReference>
<feature type="compositionally biased region" description="Basic residues" evidence="1">
    <location>
        <begin position="183"/>
        <end position="193"/>
    </location>
</feature>
<dbReference type="PANTHER" id="PTHR11669:SF25">
    <property type="entry name" value="OS02G0704966 PROTEIN"/>
    <property type="match status" value="1"/>
</dbReference>
<feature type="region of interest" description="Disordered" evidence="1">
    <location>
        <begin position="297"/>
        <end position="401"/>
    </location>
</feature>
<dbReference type="SUPFAM" id="SSF48019">
    <property type="entry name" value="post-AAA+ oligomerization domain-like"/>
    <property type="match status" value="1"/>
</dbReference>
<dbReference type="GO" id="GO:0003677">
    <property type="term" value="F:DNA binding"/>
    <property type="evidence" value="ECO:0007669"/>
    <property type="project" value="InterPro"/>
</dbReference>
<accession>A0A4S8K430</accession>
<name>A0A4S8K430_MUSBA</name>
<dbReference type="PANTHER" id="PTHR11669">
    <property type="entry name" value="REPLICATION FACTOR C / DNA POLYMERASE III GAMMA-TAU SUBUNIT"/>
    <property type="match status" value="1"/>
</dbReference>
<evidence type="ECO:0008006" key="4">
    <source>
        <dbReference type="Google" id="ProtNLM"/>
    </source>
</evidence>
<dbReference type="GO" id="GO:0003689">
    <property type="term" value="F:DNA clamp loader activity"/>
    <property type="evidence" value="ECO:0007669"/>
    <property type="project" value="TreeGrafter"/>
</dbReference>
<dbReference type="STRING" id="52838.A0A4S8K430"/>
<dbReference type="Gene3D" id="1.20.272.10">
    <property type="match status" value="1"/>
</dbReference>
<dbReference type="EMBL" id="PYDT01000002">
    <property type="protein sequence ID" value="THU69587.1"/>
    <property type="molecule type" value="Genomic_DNA"/>
</dbReference>
<sequence length="985" mass="110742">MHGNMLDCYWAEISGHSKEDKWQQYQCKRSGRQRRACPGTGLRDCRKGRERIRRILRLLDRILAADPEQERCGRDRRLFSSCLVFPWFYFPLSSSSTMLSTSFILFLPPLSEMGREPCFQISSILASPSPSQPCLRASSGKSDSRVGRLDVAYCRWRGVLSITIVPKVPALLTRMLVMDNASRRNRSHQHHISLGRNKSGYEPSDTESEWQESPWHDGISGSSRPTTLDHARIITPLNHNQTLSKVSGSSYSRNRSKSAPRPQRMEEELQVSTGNAGQILSPLVKTMIHNQMDHADASDSSILDSSGSRKSTSPPKISDNHRRVSSYNIIHEESNHLNGELHSPVPERNHKTLSKSHKSGNNNVHSQFQLVSKVSGSSYSRNRSKSAPRPQRMEEELQVSTGNAGQILSPLVKTMIHNQMDHADASDSSILDIRDMISSNKLSKSPSYDAYELKSTDSISPGNIFFSQNRLVPQKNFAMDKGNNAEYFAQNLQVISEGNITVHQDSRGTGSGQTQGISVRNVLSRTNTSSSSAICHSSSGRTKTSFVSANSRLNNGGISSRSSKFSDDSGRLDGGIMKFSMIRQKNQTDAWFSCVKGVSCRKSKPPEQTTIDEASLIEKAFVVEELRQFWADKHRPKSLDGFICHKHQAHHLKELVSCNKCPHILFKGPMGSGKKSLCMALLHELFGDSASKVSHESRHYHVQGSSPMQIVVPLTSSAYHLELNLKSLAKNARHALMAIVKEITENHVDTSEFSDASFKTDFKVIVLYEVNKATENVQHLIKWIMECYTHACKIIICCEDDADILDCIKNRCELIYVDAPVTHEIKEVLFQIAMNEGFELPAKFATGVATKCKQNLRKAIMALEACKVHNYPFIDGQPIPIGWEEVLVEIAAEILADPSSKRLVSTRGKLQKLLVEFVHPRLILQKLVEQFLKGIEARLKRELYYWHAYYDKRLPIGTSALLKLEEFIAKFMSMHRKSFSKPLYI</sequence>
<reference evidence="2 3" key="1">
    <citation type="journal article" date="2019" name="Nat. Plants">
        <title>Genome sequencing of Musa balbisiana reveals subgenome evolution and function divergence in polyploid bananas.</title>
        <authorList>
            <person name="Yao X."/>
        </authorList>
    </citation>
    <scope>NUCLEOTIDE SEQUENCE [LARGE SCALE GENOMIC DNA]</scope>
    <source>
        <strain evidence="3">cv. DH-PKW</strain>
        <tissue evidence="2">Leaves</tissue>
    </source>
</reference>
<feature type="compositionally biased region" description="Polar residues" evidence="1">
    <location>
        <begin position="359"/>
        <end position="370"/>
    </location>
</feature>
<dbReference type="Gene3D" id="3.40.50.300">
    <property type="entry name" value="P-loop containing nucleotide triphosphate hydrolases"/>
    <property type="match status" value="1"/>
</dbReference>
<evidence type="ECO:0000313" key="2">
    <source>
        <dbReference type="EMBL" id="THU69587.1"/>
    </source>
</evidence>
<dbReference type="Gene3D" id="1.10.8.60">
    <property type="match status" value="1"/>
</dbReference>
<dbReference type="Proteomes" id="UP000317650">
    <property type="component" value="Chromosome 8"/>
</dbReference>
<dbReference type="FunFam" id="1.20.272.10:FF:000022">
    <property type="entry name" value="Replication factor C subunit 3"/>
    <property type="match status" value="1"/>
</dbReference>
<dbReference type="InterPro" id="IPR027417">
    <property type="entry name" value="P-loop_NTPase"/>
</dbReference>
<gene>
    <name evidence="2" type="ORF">C4D60_Mb08t15980</name>
</gene>